<dbReference type="GO" id="GO:0009103">
    <property type="term" value="P:lipopolysaccharide biosynthetic process"/>
    <property type="evidence" value="ECO:0007669"/>
    <property type="project" value="TreeGrafter"/>
</dbReference>
<dbReference type="Proteomes" id="UP000275749">
    <property type="component" value="Unassembled WGS sequence"/>
</dbReference>
<evidence type="ECO:0000259" key="2">
    <source>
        <dbReference type="Pfam" id="PF13524"/>
    </source>
</evidence>
<dbReference type="EMBL" id="RKHG01000001">
    <property type="protein sequence ID" value="ROR55267.1"/>
    <property type="molecule type" value="Genomic_DNA"/>
</dbReference>
<dbReference type="GO" id="GO:0016757">
    <property type="term" value="F:glycosyltransferase activity"/>
    <property type="evidence" value="ECO:0007669"/>
    <property type="project" value="TreeGrafter"/>
</dbReference>
<evidence type="ECO:0000256" key="1">
    <source>
        <dbReference type="ARBA" id="ARBA00022679"/>
    </source>
</evidence>
<dbReference type="Gene3D" id="3.40.50.2000">
    <property type="entry name" value="Glycogen Phosphorylase B"/>
    <property type="match status" value="1"/>
</dbReference>
<dbReference type="PANTHER" id="PTHR46401">
    <property type="entry name" value="GLYCOSYLTRANSFERASE WBBK-RELATED"/>
    <property type="match status" value="1"/>
</dbReference>
<name>A0A3N1ZXP5_9ACTN</name>
<dbReference type="Pfam" id="PF13524">
    <property type="entry name" value="Glyco_trans_1_2"/>
    <property type="match status" value="1"/>
</dbReference>
<protein>
    <submittedName>
        <fullName evidence="3">Teichuronic acid biosynthesis glycosyltransferase TuaH</fullName>
    </submittedName>
</protein>
<dbReference type="SUPFAM" id="SSF53756">
    <property type="entry name" value="UDP-Glycosyltransferase/glycogen phosphorylase"/>
    <property type="match status" value="1"/>
</dbReference>
<evidence type="ECO:0000313" key="3">
    <source>
        <dbReference type="EMBL" id="ROR55267.1"/>
    </source>
</evidence>
<gene>
    <name evidence="3" type="ORF">EDD41_2528</name>
</gene>
<dbReference type="AlphaFoldDB" id="A0A3N1ZXP5"/>
<accession>A0A3N1ZXP5</accession>
<comment type="caution">
    <text evidence="3">The sequence shown here is derived from an EMBL/GenBank/DDBJ whole genome shotgun (WGS) entry which is preliminary data.</text>
</comment>
<reference evidence="3 4" key="1">
    <citation type="submission" date="2018-11" db="EMBL/GenBank/DDBJ databases">
        <title>Sequencing the genomes of 1000 actinobacteria strains.</title>
        <authorList>
            <person name="Klenk H.-P."/>
        </authorList>
    </citation>
    <scope>NUCLEOTIDE SEQUENCE [LARGE SCALE GENOMIC DNA]</scope>
    <source>
        <strain evidence="3 4">DSM 10546</strain>
    </source>
</reference>
<evidence type="ECO:0000313" key="4">
    <source>
        <dbReference type="Proteomes" id="UP000275749"/>
    </source>
</evidence>
<proteinExistence type="predicted"/>
<feature type="domain" description="Spore protein YkvP/CgeB glycosyl transferase-like" evidence="2">
    <location>
        <begin position="210"/>
        <end position="358"/>
    </location>
</feature>
<sequence>MVGRKLVVLWAGNPWDGLPATDHHLARALAAFVDVIWVDPPLSVLNTRRVVPGLDQVADGLQVLRVSTVPGASRSGLRQVAEASQRAALAAVSKGRRPWASIAASPRVSLPSRGAGVRVLHVTDDWVAGAPMMGLDAGWIEQVLRRNVRAAEVVSAVSVDLAQLLQRMNPRHLVQIIPNAATVPDEVPTVQRERVAVLVGQLNERLDVDLLDAIVDAGVPLRILGPRTEREPEQKARLDALLARPEVDWRGPVAHAEVVGLLASSAVGITPYAVNDFNRASFPLKTLEYLALGLPAVSTRLDSLDWLGTDLVDVADSPSDFAELVRRRADEPRDEALEARRRAFADEHSWRARAEQLVAVIEQRSPGAPV</sequence>
<dbReference type="PANTHER" id="PTHR46401:SF2">
    <property type="entry name" value="GLYCOSYLTRANSFERASE WBBK-RELATED"/>
    <property type="match status" value="1"/>
</dbReference>
<organism evidence="3 4">
    <name type="scientific">Luteococcus japonicus</name>
    <dbReference type="NCBI Taxonomy" id="33984"/>
    <lineage>
        <taxon>Bacteria</taxon>
        <taxon>Bacillati</taxon>
        <taxon>Actinomycetota</taxon>
        <taxon>Actinomycetes</taxon>
        <taxon>Propionibacteriales</taxon>
        <taxon>Propionibacteriaceae</taxon>
        <taxon>Luteococcus</taxon>
    </lineage>
</organism>
<dbReference type="InterPro" id="IPR055259">
    <property type="entry name" value="YkvP/CgeB_Glyco_trans-like"/>
</dbReference>
<dbReference type="RefSeq" id="WP_148060558.1">
    <property type="nucleotide sequence ID" value="NZ_RKHG01000001.1"/>
</dbReference>
<keyword evidence="1 3" id="KW-0808">Transferase</keyword>